<comment type="caution">
    <text evidence="5">The sequence shown here is derived from an EMBL/GenBank/DDBJ whole genome shotgun (WGS) entry which is preliminary data.</text>
</comment>
<reference evidence="5 6" key="1">
    <citation type="submission" date="2024-06" db="EMBL/GenBank/DDBJ databases">
        <title>A chromosome level genome sequence of Diviner's sage (Salvia divinorum).</title>
        <authorList>
            <person name="Ford S.A."/>
            <person name="Ro D.-K."/>
            <person name="Ness R.W."/>
            <person name="Phillips M.A."/>
        </authorList>
    </citation>
    <scope>NUCLEOTIDE SEQUENCE [LARGE SCALE GENOMIC DNA]</scope>
    <source>
        <strain evidence="5">SAF-2024a</strain>
        <tissue evidence="5">Leaf</tissue>
    </source>
</reference>
<dbReference type="GO" id="GO:0005634">
    <property type="term" value="C:nucleus"/>
    <property type="evidence" value="ECO:0007669"/>
    <property type="project" value="UniProtKB-SubCell"/>
</dbReference>
<proteinExistence type="predicted"/>
<evidence type="ECO:0000259" key="4">
    <source>
        <dbReference type="Pfam" id="PF16135"/>
    </source>
</evidence>
<organism evidence="5 6">
    <name type="scientific">Salvia divinorum</name>
    <name type="common">Maria pastora</name>
    <name type="synonym">Diviner's sage</name>
    <dbReference type="NCBI Taxonomy" id="28513"/>
    <lineage>
        <taxon>Eukaryota</taxon>
        <taxon>Viridiplantae</taxon>
        <taxon>Streptophyta</taxon>
        <taxon>Embryophyta</taxon>
        <taxon>Tracheophyta</taxon>
        <taxon>Spermatophyta</taxon>
        <taxon>Magnoliopsida</taxon>
        <taxon>eudicotyledons</taxon>
        <taxon>Gunneridae</taxon>
        <taxon>Pentapetalae</taxon>
        <taxon>asterids</taxon>
        <taxon>lamiids</taxon>
        <taxon>Lamiales</taxon>
        <taxon>Lamiaceae</taxon>
        <taxon>Nepetoideae</taxon>
        <taxon>Mentheae</taxon>
        <taxon>Salviinae</taxon>
        <taxon>Salvia</taxon>
        <taxon>Salvia subgen. Calosphace</taxon>
    </lineage>
</organism>
<dbReference type="PANTHER" id="PTHR47025">
    <property type="entry name" value="AUTOIMMUNE REGULATOR"/>
    <property type="match status" value="1"/>
</dbReference>
<comment type="subcellular location">
    <subcellularLocation>
        <location evidence="1">Nucleus</location>
    </subcellularLocation>
</comment>
<dbReference type="AlphaFoldDB" id="A0ABD1HNS7"/>
<evidence type="ECO:0000313" key="5">
    <source>
        <dbReference type="EMBL" id="KAL1556839.1"/>
    </source>
</evidence>
<protein>
    <recommendedName>
        <fullName evidence="4">Tify domain-containing protein</fullName>
    </recommendedName>
</protein>
<dbReference type="EMBL" id="JBEAFC010000005">
    <property type="protein sequence ID" value="KAL1556839.1"/>
    <property type="molecule type" value="Genomic_DNA"/>
</dbReference>
<keyword evidence="2" id="KW-0539">Nucleus</keyword>
<dbReference type="InterPro" id="IPR032308">
    <property type="entry name" value="TDBD"/>
</dbReference>
<dbReference type="Proteomes" id="UP001567538">
    <property type="component" value="Unassembled WGS sequence"/>
</dbReference>
<gene>
    <name evidence="5" type="ORF">AAHA92_12408</name>
</gene>
<evidence type="ECO:0000256" key="2">
    <source>
        <dbReference type="ARBA" id="ARBA00023242"/>
    </source>
</evidence>
<sequence length="411" mass="46438">MSFQNNIIWLPNGSGSVANGEICYNTSSRIDQKRPHQWFMDSSEQEFIVSKKQAVEPFKGTLGPVGLESSLWHDGSHLQSENLPPSLFTPKPVRTSDVSDNNITPVTSMNMERKDLGLQFGNDSSVCLTMSRAVNDSLCMNSGPRKVKVNEWEMLFQWIRLTYYNGIDNNVLSTGRAFNRGNYNINVLGEQYEKENGNFSSVCPTYNRGQENLYGLEPFYRKVNETGEMHIAFQGQRDAAVSSLGALYNKENSSILSMAEHSRKVFRRIGAKRFYRSANLLSTGILDGIPVKYVSWSREKNLRGVVKGTGYLCSCQDCKLSKAINAYEFERHAGCKTKHPNNHIYFENGKTIYAVVQELKSTPQERLFDVMQNVTGSAVNQKNFNTWKASYQAATRELQRIYGKDDLVAPS</sequence>
<dbReference type="PANTHER" id="PTHR47025:SF9">
    <property type="entry name" value="PROTEIN, PUTATIVE-RELATED"/>
    <property type="match status" value="1"/>
</dbReference>
<name>A0ABD1HNS7_SALDI</name>
<dbReference type="Pfam" id="PF16135">
    <property type="entry name" value="TDBD"/>
    <property type="match status" value="1"/>
</dbReference>
<feature type="compositionally biased region" description="Polar residues" evidence="3">
    <location>
        <begin position="96"/>
        <end position="105"/>
    </location>
</feature>
<keyword evidence="6" id="KW-1185">Reference proteome</keyword>
<evidence type="ECO:0000256" key="1">
    <source>
        <dbReference type="ARBA" id="ARBA00004123"/>
    </source>
</evidence>
<evidence type="ECO:0000256" key="3">
    <source>
        <dbReference type="SAM" id="MobiDB-lite"/>
    </source>
</evidence>
<evidence type="ECO:0000313" key="6">
    <source>
        <dbReference type="Proteomes" id="UP001567538"/>
    </source>
</evidence>
<feature type="region of interest" description="Disordered" evidence="3">
    <location>
        <begin position="84"/>
        <end position="105"/>
    </location>
</feature>
<feature type="domain" description="Tify" evidence="4">
    <location>
        <begin position="304"/>
        <end position="358"/>
    </location>
</feature>
<accession>A0ABD1HNS7</accession>